<evidence type="ECO:0000313" key="1">
    <source>
        <dbReference type="EMBL" id="CAD9515159.1"/>
    </source>
</evidence>
<organism evidence="1">
    <name type="scientific">Zooxanthella nutricula</name>
    <dbReference type="NCBI Taxonomy" id="1333877"/>
    <lineage>
        <taxon>Eukaryota</taxon>
        <taxon>Sar</taxon>
        <taxon>Alveolata</taxon>
        <taxon>Dinophyceae</taxon>
        <taxon>Peridiniales</taxon>
        <taxon>Peridiniales incertae sedis</taxon>
        <taxon>Zooxanthella</taxon>
    </lineage>
</organism>
<sequence length="175" mass="19417">MADADTKLPPMTQMRGVMARNKFRSLTAAEKSFSVKYHSMTNAELSERLTAKSLPGDIDYMHHSHATRFARGGISPGQGLNSNYFRDARTGVWFKESANMKTYLHTGDESSTRYHDAKRGGEHGMVIWSAPCAGNFWVQKAKPKPKSLASTGRTFSEPWMSCSTMKGTATMAVTR</sequence>
<gene>
    <name evidence="1" type="ORF">BRAN1462_LOCUS7914</name>
</gene>
<name>A0A7S2ICQ8_9DINO</name>
<reference evidence="1" key="1">
    <citation type="submission" date="2021-01" db="EMBL/GenBank/DDBJ databases">
        <authorList>
            <person name="Corre E."/>
            <person name="Pelletier E."/>
            <person name="Niang G."/>
            <person name="Scheremetjew M."/>
            <person name="Finn R."/>
            <person name="Kale V."/>
            <person name="Holt S."/>
            <person name="Cochrane G."/>
            <person name="Meng A."/>
            <person name="Brown T."/>
            <person name="Cohen L."/>
        </authorList>
    </citation>
    <scope>NUCLEOTIDE SEQUENCE</scope>
    <source>
        <strain evidence="1">RCC3387</strain>
    </source>
</reference>
<accession>A0A7S2ICQ8</accession>
<dbReference type="AlphaFoldDB" id="A0A7S2ICQ8"/>
<proteinExistence type="predicted"/>
<protein>
    <submittedName>
        <fullName evidence="1">Uncharacterized protein</fullName>
    </submittedName>
</protein>
<dbReference type="EMBL" id="HBGW01012409">
    <property type="protein sequence ID" value="CAD9515159.1"/>
    <property type="molecule type" value="Transcribed_RNA"/>
</dbReference>